<organism evidence="1 2">
    <name type="scientific">Dehalobacter restrictus</name>
    <dbReference type="NCBI Taxonomy" id="55583"/>
    <lineage>
        <taxon>Bacteria</taxon>
        <taxon>Bacillati</taxon>
        <taxon>Bacillota</taxon>
        <taxon>Clostridia</taxon>
        <taxon>Eubacteriales</taxon>
        <taxon>Desulfitobacteriaceae</taxon>
        <taxon>Dehalobacter</taxon>
    </lineage>
</organism>
<dbReference type="RefSeq" id="WP_021315781.1">
    <property type="nucleotide sequence ID" value="NZ_CP046996.1"/>
</dbReference>
<evidence type="ECO:0000313" key="1">
    <source>
        <dbReference type="EMBL" id="QGZ99270.1"/>
    </source>
</evidence>
<evidence type="ECO:0000313" key="2">
    <source>
        <dbReference type="Proteomes" id="UP000430508"/>
    </source>
</evidence>
<sequence>MKKRSLNDEFEREKKKLNRLGNKALKNGIRLIQDEAFMEQNRKVDELVVKIQIEKEKHKKNWQER</sequence>
<accession>A0A857DEZ7</accession>
<reference evidence="1 2" key="1">
    <citation type="submission" date="2019-12" db="EMBL/GenBank/DDBJ databases">
        <title>Sequence classification of anaerobic respiratory reductive dehalogenases: First we see many, then we see few.</title>
        <authorList>
            <person name="Molenda O."/>
            <person name="Puentes Jacome L.A."/>
            <person name="Cao X."/>
            <person name="Nesbo C.L."/>
            <person name="Tang S."/>
            <person name="Morson N."/>
            <person name="Patron J."/>
            <person name="Lomheim L."/>
            <person name="Wishart D.S."/>
            <person name="Edwards E.A."/>
        </authorList>
    </citation>
    <scope>NUCLEOTIDE SEQUENCE [LARGE SCALE GENOMIC DNA]</scope>
    <source>
        <strain evidence="1 2">12DCA</strain>
    </source>
</reference>
<proteinExistence type="predicted"/>
<gene>
    <name evidence="1" type="ORF">GQ588_00590</name>
</gene>
<dbReference type="Proteomes" id="UP000430508">
    <property type="component" value="Chromosome"/>
</dbReference>
<name>A0A857DEZ7_9FIRM</name>
<dbReference type="EMBL" id="CP046996">
    <property type="protein sequence ID" value="QGZ99270.1"/>
    <property type="molecule type" value="Genomic_DNA"/>
</dbReference>
<dbReference type="AlphaFoldDB" id="A0A857DEZ7"/>
<protein>
    <submittedName>
        <fullName evidence="1">Uncharacterized protein</fullName>
    </submittedName>
</protein>